<dbReference type="InterPro" id="IPR033136">
    <property type="entry name" value="DNA_ligase_CS"/>
</dbReference>
<keyword evidence="4 11" id="KW-0479">Metal-binding</keyword>
<dbReference type="Gene3D" id="1.10.150.20">
    <property type="entry name" value="5' to 3' exonuclease, C-terminal subdomain"/>
    <property type="match status" value="2"/>
</dbReference>
<dbReference type="SMART" id="SM00532">
    <property type="entry name" value="LIGANc"/>
    <property type="match status" value="1"/>
</dbReference>
<dbReference type="Pfam" id="PF00533">
    <property type="entry name" value="BRCT"/>
    <property type="match status" value="1"/>
</dbReference>
<dbReference type="NCBIfam" id="NF005932">
    <property type="entry name" value="PRK07956.1"/>
    <property type="match status" value="1"/>
</dbReference>
<dbReference type="PROSITE" id="PS01056">
    <property type="entry name" value="DNA_LIGASE_N2"/>
    <property type="match status" value="1"/>
</dbReference>
<name>A0ABX0I647_9FLAO</name>
<comment type="similarity">
    <text evidence="11">Belongs to the NAD-dependent DNA ligase family. LigA subfamily.</text>
</comment>
<feature type="binding site" evidence="11">
    <location>
        <position position="419"/>
    </location>
    <ligand>
        <name>Zn(2+)</name>
        <dbReference type="ChEBI" id="CHEBI:29105"/>
    </ligand>
</feature>
<feature type="binding site" evidence="11">
    <location>
        <position position="404"/>
    </location>
    <ligand>
        <name>Zn(2+)</name>
        <dbReference type="ChEBI" id="CHEBI:29105"/>
    </ligand>
</feature>
<accession>A0ABX0I647</accession>
<protein>
    <recommendedName>
        <fullName evidence="11">DNA ligase</fullName>
        <ecNumber evidence="11">6.5.1.2</ecNumber>
    </recommendedName>
    <alternativeName>
        <fullName evidence="11">Polydeoxyribonucleotide synthase [NAD(+)]</fullName>
    </alternativeName>
</protein>
<feature type="binding site" evidence="11">
    <location>
        <position position="111"/>
    </location>
    <ligand>
        <name>NAD(+)</name>
        <dbReference type="ChEBI" id="CHEBI:57540"/>
    </ligand>
</feature>
<dbReference type="HAMAP" id="MF_01588">
    <property type="entry name" value="DNA_ligase_A"/>
    <property type="match status" value="1"/>
</dbReference>
<comment type="caution">
    <text evidence="13">The sequence shown here is derived from an EMBL/GenBank/DDBJ whole genome shotgun (WGS) entry which is preliminary data.</text>
</comment>
<evidence type="ECO:0000256" key="1">
    <source>
        <dbReference type="ARBA" id="ARBA00004067"/>
    </source>
</evidence>
<feature type="binding site" evidence="11">
    <location>
        <begin position="80"/>
        <end position="81"/>
    </location>
    <ligand>
        <name>NAD(+)</name>
        <dbReference type="ChEBI" id="CHEBI:57540"/>
    </ligand>
</feature>
<feature type="binding site" evidence="11">
    <location>
        <position position="134"/>
    </location>
    <ligand>
        <name>NAD(+)</name>
        <dbReference type="ChEBI" id="CHEBI:57540"/>
    </ligand>
</feature>
<dbReference type="Pfam" id="PF03119">
    <property type="entry name" value="DNA_ligase_ZBD"/>
    <property type="match status" value="1"/>
</dbReference>
<keyword evidence="7 11" id="KW-0460">Magnesium</keyword>
<feature type="binding site" evidence="11">
    <location>
        <begin position="31"/>
        <end position="35"/>
    </location>
    <ligand>
        <name>NAD(+)</name>
        <dbReference type="ChEBI" id="CHEBI:57540"/>
    </ligand>
</feature>
<dbReference type="RefSeq" id="WP_166077753.1">
    <property type="nucleotide sequence ID" value="NZ_JAAJBT010000006.1"/>
</dbReference>
<dbReference type="PANTHER" id="PTHR23389">
    <property type="entry name" value="CHROMOSOME TRANSMISSION FIDELITY FACTOR 18"/>
    <property type="match status" value="1"/>
</dbReference>
<reference evidence="13 14" key="1">
    <citation type="submission" date="2020-02" db="EMBL/GenBank/DDBJ databases">
        <authorList>
            <person name="Chen W.-M."/>
        </authorList>
    </citation>
    <scope>NUCLEOTIDE SEQUENCE [LARGE SCALE GENOMIC DNA]</scope>
    <source>
        <strain evidence="13 14">KDG-16</strain>
    </source>
</reference>
<dbReference type="InterPro" id="IPR012340">
    <property type="entry name" value="NA-bd_OB-fold"/>
</dbReference>
<feature type="binding site" evidence="11">
    <location>
        <position position="285"/>
    </location>
    <ligand>
        <name>NAD(+)</name>
        <dbReference type="ChEBI" id="CHEBI:57540"/>
    </ligand>
</feature>
<evidence type="ECO:0000256" key="5">
    <source>
        <dbReference type="ARBA" id="ARBA00022763"/>
    </source>
</evidence>
<evidence type="ECO:0000256" key="3">
    <source>
        <dbReference type="ARBA" id="ARBA00022705"/>
    </source>
</evidence>
<dbReference type="Gene3D" id="1.10.287.610">
    <property type="entry name" value="Helix hairpin bin"/>
    <property type="match status" value="1"/>
</dbReference>
<dbReference type="Pfam" id="PF12826">
    <property type="entry name" value="HHH_2"/>
    <property type="match status" value="1"/>
</dbReference>
<feature type="binding site" evidence="11">
    <location>
        <position position="401"/>
    </location>
    <ligand>
        <name>Zn(2+)</name>
        <dbReference type="ChEBI" id="CHEBI:29105"/>
    </ligand>
</feature>
<gene>
    <name evidence="11 13" type="primary">ligA</name>
    <name evidence="13" type="ORF">G4D72_10990</name>
</gene>
<dbReference type="SUPFAM" id="SSF52113">
    <property type="entry name" value="BRCT domain"/>
    <property type="match status" value="1"/>
</dbReference>
<comment type="cofactor">
    <cofactor evidence="11">
        <name>Mg(2+)</name>
        <dbReference type="ChEBI" id="CHEBI:18420"/>
    </cofactor>
    <cofactor evidence="11">
        <name>Mn(2+)</name>
        <dbReference type="ChEBI" id="CHEBI:29035"/>
    </cofactor>
</comment>
<organism evidence="13 14">
    <name type="scientific">Flavobacterium difficile</name>
    <dbReference type="NCBI Taxonomy" id="2709659"/>
    <lineage>
        <taxon>Bacteria</taxon>
        <taxon>Pseudomonadati</taxon>
        <taxon>Bacteroidota</taxon>
        <taxon>Flavobacteriia</taxon>
        <taxon>Flavobacteriales</taxon>
        <taxon>Flavobacteriaceae</taxon>
        <taxon>Flavobacterium</taxon>
    </lineage>
</organism>
<keyword evidence="2 11" id="KW-0436">Ligase</keyword>
<keyword evidence="5 11" id="KW-0227">DNA damage</keyword>
<evidence type="ECO:0000256" key="10">
    <source>
        <dbReference type="ARBA" id="ARBA00034005"/>
    </source>
</evidence>
<dbReference type="Pfam" id="PF03120">
    <property type="entry name" value="OB_DNA_ligase"/>
    <property type="match status" value="1"/>
</dbReference>
<keyword evidence="14" id="KW-1185">Reference proteome</keyword>
<evidence type="ECO:0000313" key="14">
    <source>
        <dbReference type="Proteomes" id="UP000800984"/>
    </source>
</evidence>
<evidence type="ECO:0000313" key="13">
    <source>
        <dbReference type="EMBL" id="NHM02631.1"/>
    </source>
</evidence>
<dbReference type="Gene3D" id="3.40.50.10190">
    <property type="entry name" value="BRCT domain"/>
    <property type="match status" value="1"/>
</dbReference>
<comment type="function">
    <text evidence="1 11">DNA ligase that catalyzes the formation of phosphodiester linkages between 5'-phosphoryl and 3'-hydroxyl groups in double-stranded DNA using NAD as a coenzyme and as the energy source for the reaction. It is essential for DNA replication and repair of damaged DNA.</text>
</comment>
<dbReference type="SMART" id="SM00292">
    <property type="entry name" value="BRCT"/>
    <property type="match status" value="1"/>
</dbReference>
<dbReference type="InterPro" id="IPR001357">
    <property type="entry name" value="BRCT_dom"/>
</dbReference>
<dbReference type="SUPFAM" id="SSF56091">
    <property type="entry name" value="DNA ligase/mRNA capping enzyme, catalytic domain"/>
    <property type="match status" value="1"/>
</dbReference>
<comment type="catalytic activity">
    <reaction evidence="10 11">
        <text>NAD(+) + (deoxyribonucleotide)n-3'-hydroxyl + 5'-phospho-(deoxyribonucleotide)m = (deoxyribonucleotide)n+m + AMP + beta-nicotinamide D-nucleotide.</text>
        <dbReference type="EC" id="6.5.1.2"/>
    </reaction>
</comment>
<dbReference type="InterPro" id="IPR041663">
    <property type="entry name" value="DisA/LigA_HHH"/>
</dbReference>
<dbReference type="SUPFAM" id="SSF47781">
    <property type="entry name" value="RuvA domain 2-like"/>
    <property type="match status" value="1"/>
</dbReference>
<dbReference type="SUPFAM" id="SSF50249">
    <property type="entry name" value="Nucleic acid-binding proteins"/>
    <property type="match status" value="1"/>
</dbReference>
<dbReference type="InterPro" id="IPR004149">
    <property type="entry name" value="Znf_DNAligase_C4"/>
</dbReference>
<dbReference type="Pfam" id="PF01653">
    <property type="entry name" value="DNA_ligase_aden"/>
    <property type="match status" value="1"/>
</dbReference>
<dbReference type="Gene3D" id="2.40.50.140">
    <property type="entry name" value="Nucleic acid-binding proteins"/>
    <property type="match status" value="1"/>
</dbReference>
<dbReference type="PIRSF" id="PIRSF001604">
    <property type="entry name" value="LigA"/>
    <property type="match status" value="1"/>
</dbReference>
<keyword evidence="9 11" id="KW-0234">DNA repair</keyword>
<evidence type="ECO:0000256" key="4">
    <source>
        <dbReference type="ARBA" id="ARBA00022723"/>
    </source>
</evidence>
<evidence type="ECO:0000256" key="11">
    <source>
        <dbReference type="HAMAP-Rule" id="MF_01588"/>
    </source>
</evidence>
<keyword evidence="11" id="KW-0464">Manganese</keyword>
<dbReference type="Gene3D" id="3.30.470.30">
    <property type="entry name" value="DNA ligase/mRNA capping enzyme"/>
    <property type="match status" value="1"/>
</dbReference>
<dbReference type="CDD" id="cd00114">
    <property type="entry name" value="LIGANc"/>
    <property type="match status" value="1"/>
</dbReference>
<dbReference type="EMBL" id="JAAJBT010000006">
    <property type="protein sequence ID" value="NHM02631.1"/>
    <property type="molecule type" value="Genomic_DNA"/>
</dbReference>
<feature type="domain" description="BRCT" evidence="12">
    <location>
        <begin position="584"/>
        <end position="663"/>
    </location>
</feature>
<dbReference type="GO" id="GO:0003911">
    <property type="term" value="F:DNA ligase (NAD+) activity"/>
    <property type="evidence" value="ECO:0007669"/>
    <property type="project" value="UniProtKB-EC"/>
</dbReference>
<keyword evidence="8 11" id="KW-0520">NAD</keyword>
<dbReference type="Gene3D" id="6.20.10.30">
    <property type="match status" value="1"/>
</dbReference>
<feature type="active site" description="N6-AMP-lysine intermediate" evidence="11">
    <location>
        <position position="113"/>
    </location>
</feature>
<dbReference type="NCBIfam" id="TIGR00575">
    <property type="entry name" value="dnlj"/>
    <property type="match status" value="1"/>
</dbReference>
<keyword evidence="3 11" id="KW-0235">DNA replication</keyword>
<evidence type="ECO:0000259" key="12">
    <source>
        <dbReference type="PROSITE" id="PS50172"/>
    </source>
</evidence>
<dbReference type="PROSITE" id="PS50172">
    <property type="entry name" value="BRCT"/>
    <property type="match status" value="1"/>
</dbReference>
<evidence type="ECO:0000256" key="6">
    <source>
        <dbReference type="ARBA" id="ARBA00022833"/>
    </source>
</evidence>
<evidence type="ECO:0000256" key="9">
    <source>
        <dbReference type="ARBA" id="ARBA00023204"/>
    </source>
</evidence>
<dbReference type="InterPro" id="IPR036420">
    <property type="entry name" value="BRCT_dom_sf"/>
</dbReference>
<evidence type="ECO:0000256" key="8">
    <source>
        <dbReference type="ARBA" id="ARBA00023027"/>
    </source>
</evidence>
<proteinExistence type="inferred from homology"/>
<dbReference type="EC" id="6.5.1.2" evidence="11"/>
<feature type="binding site" evidence="11">
    <location>
        <position position="170"/>
    </location>
    <ligand>
        <name>NAD(+)</name>
        <dbReference type="ChEBI" id="CHEBI:57540"/>
    </ligand>
</feature>
<feature type="binding site" evidence="11">
    <location>
        <position position="309"/>
    </location>
    <ligand>
        <name>NAD(+)</name>
        <dbReference type="ChEBI" id="CHEBI:57540"/>
    </ligand>
</feature>
<dbReference type="InterPro" id="IPR013840">
    <property type="entry name" value="DNAligase_N"/>
</dbReference>
<evidence type="ECO:0000256" key="2">
    <source>
        <dbReference type="ARBA" id="ARBA00022598"/>
    </source>
</evidence>
<dbReference type="PANTHER" id="PTHR23389:SF9">
    <property type="entry name" value="DNA LIGASE"/>
    <property type="match status" value="1"/>
</dbReference>
<dbReference type="Proteomes" id="UP000800984">
    <property type="component" value="Unassembled WGS sequence"/>
</dbReference>
<dbReference type="InterPro" id="IPR010994">
    <property type="entry name" value="RuvA_2-like"/>
</dbReference>
<dbReference type="InterPro" id="IPR004150">
    <property type="entry name" value="NAD_DNA_ligase_OB"/>
</dbReference>
<feature type="binding site" evidence="11">
    <location>
        <position position="425"/>
    </location>
    <ligand>
        <name>Zn(2+)</name>
        <dbReference type="ChEBI" id="CHEBI:29105"/>
    </ligand>
</feature>
<keyword evidence="6 11" id="KW-0862">Zinc</keyword>
<dbReference type="InterPro" id="IPR001679">
    <property type="entry name" value="DNA_ligase"/>
</dbReference>
<sequence>MTVLETIQALRAELNVHNHNYYVLDNPTISDFDFDTKLKQLQDLEADNPQFFDENSPSQRVGGSITKNFNTVEHEFRMYSLDNSYSKEDLLDWQSRCQKILGDVSLEFTCELKYDGASISITYENGKLVKAVTRGDGFKGDDVTNNIKTIKSVPLQLNAGFPDKFEIRGEIILPFSGFEKMNQELLEIGETPYANPRNTASGSLKLQDSAEVAKRPLECLLYSMIGNNLPINSQYEGLELSRKLGFKVPNESKLAKSIDEVFEFIAYWDKHRHNLPYETDGVVVKINNIHFQEELGYTAKSPRWAMAYKFKAEQVSTILQSISYQVGRTGAITPVANLEPVQLAGTVVKRASLHNADQIAKLDIRIGDEVFVEKGGEIIPKIIGVANRGNQENPTVYITTCPECNTELIRSEGEANHYCPNFYGCPPQIIGRIQHFISRKAMDIDGLGGETVALLYHAGLVKNYADLYDLKKEQVVVLDRMADKSADNLISGIEKSKQISFESVLYALGIRYVGETVAKKLAKHYKNIDNLAKADLLDLVTVDEIGERIAQSVMDFFQNSENQIIINRLKEVGVQFEHNEVSTSVSNALQGKIFVVSGVFEVFSRDDLKKAIEDNGGKVGSSISAKTNYVIAGANMGPAKLEKAKQLKIEIIDEYQFQKMING</sequence>
<evidence type="ECO:0000256" key="7">
    <source>
        <dbReference type="ARBA" id="ARBA00022842"/>
    </source>
</evidence>
<dbReference type="InterPro" id="IPR013839">
    <property type="entry name" value="DNAligase_adenylation"/>
</dbReference>